<keyword evidence="12" id="KW-1185">Reference proteome</keyword>
<evidence type="ECO:0000256" key="1">
    <source>
        <dbReference type="ARBA" id="ARBA00004141"/>
    </source>
</evidence>
<keyword evidence="3" id="KW-0813">Transport</keyword>
<organism evidence="11 12">
    <name type="scientific">Psychromarinibacter halotolerans</name>
    <dbReference type="NCBI Taxonomy" id="1775175"/>
    <lineage>
        <taxon>Bacteria</taxon>
        <taxon>Pseudomonadati</taxon>
        <taxon>Pseudomonadota</taxon>
        <taxon>Alphaproteobacteria</taxon>
        <taxon>Rhodobacterales</taxon>
        <taxon>Paracoccaceae</taxon>
        <taxon>Psychromarinibacter</taxon>
    </lineage>
</organism>
<keyword evidence="6 9" id="KW-1133">Transmembrane helix</keyword>
<dbReference type="PANTHER" id="PTHR41394:SF5">
    <property type="entry name" value="SLC41A_MGTE INTEGRAL MEMBRANE DOMAIN-CONTAINING PROTEIN"/>
    <property type="match status" value="1"/>
</dbReference>
<comment type="subcellular location">
    <subcellularLocation>
        <location evidence="1">Membrane</location>
        <topology evidence="1">Multi-pass membrane protein</topology>
    </subcellularLocation>
</comment>
<dbReference type="InterPro" id="IPR036739">
    <property type="entry name" value="SLC41_membr_dom_sf"/>
</dbReference>
<keyword evidence="7 9" id="KW-0472">Membrane</keyword>
<sequence length="309" mass="31949">MSARVPTAAPDTPVADLSQRLRGQRFDAADTVFVTDAEGRLLGTVGLPELIAGQGQTLAEVMSPVVGTVTPDTDQDELAALAMRCGMIAVPVLDAEGRFLGAVPPSELFRILREEHFEDLQHSAGISPHAEGPGASLNAPLSDRLRRRLPWLVFGLLASSLVTLVMVGFEEALEANVAVAFFVPALVYIAGAIGSQAVSVSVRALAEEKIEIGRLLRDEMIIGIGIGLSLGGLAAAGVQLVFGDALLSLAVGLAILCGGAVSAVVGFALPWAFDRLGADPALGSGPVCTVIQDAASLAIYFVSVSLFVL</sequence>
<feature type="transmembrane region" description="Helical" evidence="9">
    <location>
        <begin position="149"/>
        <end position="169"/>
    </location>
</feature>
<evidence type="ECO:0000256" key="7">
    <source>
        <dbReference type="ARBA" id="ARBA00023136"/>
    </source>
</evidence>
<dbReference type="SUPFAM" id="SSF54631">
    <property type="entry name" value="CBS-domain pair"/>
    <property type="match status" value="1"/>
</dbReference>
<dbReference type="PROSITE" id="PS51371">
    <property type="entry name" value="CBS"/>
    <property type="match status" value="2"/>
</dbReference>
<dbReference type="RefSeq" id="WP_275631000.1">
    <property type="nucleotide sequence ID" value="NZ_JARGYD010000001.1"/>
</dbReference>
<evidence type="ECO:0000313" key="11">
    <source>
        <dbReference type="EMBL" id="MFC3143726.1"/>
    </source>
</evidence>
<dbReference type="Proteomes" id="UP001595632">
    <property type="component" value="Unassembled WGS sequence"/>
</dbReference>
<dbReference type="Gene3D" id="1.10.357.20">
    <property type="entry name" value="SLC41 divalent cation transporters, integral membrane domain"/>
    <property type="match status" value="1"/>
</dbReference>
<dbReference type="Gene3D" id="3.10.580.10">
    <property type="entry name" value="CBS-domain"/>
    <property type="match status" value="1"/>
</dbReference>
<evidence type="ECO:0000259" key="10">
    <source>
        <dbReference type="PROSITE" id="PS51371"/>
    </source>
</evidence>
<gene>
    <name evidence="11" type="ORF">ACFOGP_13470</name>
</gene>
<comment type="caution">
    <text evidence="11">The sequence shown here is derived from an EMBL/GenBank/DDBJ whole genome shotgun (WGS) entry which is preliminary data.</text>
</comment>
<feature type="domain" description="CBS" evidence="10">
    <location>
        <begin position="62"/>
        <end position="120"/>
    </location>
</feature>
<accession>A0ABV7GW18</accession>
<evidence type="ECO:0000256" key="3">
    <source>
        <dbReference type="ARBA" id="ARBA00022448"/>
    </source>
</evidence>
<reference evidence="12" key="1">
    <citation type="journal article" date="2019" name="Int. J. Syst. Evol. Microbiol.">
        <title>The Global Catalogue of Microorganisms (GCM) 10K type strain sequencing project: providing services to taxonomists for standard genome sequencing and annotation.</title>
        <authorList>
            <consortium name="The Broad Institute Genomics Platform"/>
            <consortium name="The Broad Institute Genome Sequencing Center for Infectious Disease"/>
            <person name="Wu L."/>
            <person name="Ma J."/>
        </authorList>
    </citation>
    <scope>NUCLEOTIDE SEQUENCE [LARGE SCALE GENOMIC DNA]</scope>
    <source>
        <strain evidence="12">KCTC 52366</strain>
    </source>
</reference>
<evidence type="ECO:0000256" key="4">
    <source>
        <dbReference type="ARBA" id="ARBA00022692"/>
    </source>
</evidence>
<keyword evidence="5" id="KW-0460">Magnesium</keyword>
<feature type="domain" description="CBS" evidence="10">
    <location>
        <begin position="1"/>
        <end position="60"/>
    </location>
</feature>
<proteinExistence type="inferred from homology"/>
<evidence type="ECO:0000256" key="2">
    <source>
        <dbReference type="ARBA" id="ARBA00009749"/>
    </source>
</evidence>
<evidence type="ECO:0000256" key="5">
    <source>
        <dbReference type="ARBA" id="ARBA00022842"/>
    </source>
</evidence>
<evidence type="ECO:0000256" key="6">
    <source>
        <dbReference type="ARBA" id="ARBA00022989"/>
    </source>
</evidence>
<dbReference type="Pfam" id="PF00571">
    <property type="entry name" value="CBS"/>
    <property type="match status" value="2"/>
</dbReference>
<feature type="transmembrane region" description="Helical" evidence="9">
    <location>
        <begin position="175"/>
        <end position="200"/>
    </location>
</feature>
<name>A0ABV7GW18_9RHOB</name>
<keyword evidence="8" id="KW-0129">CBS domain</keyword>
<dbReference type="PANTHER" id="PTHR41394">
    <property type="entry name" value="MAGNESIUM TRANSPORTER MGTE"/>
    <property type="match status" value="1"/>
</dbReference>
<dbReference type="InterPro" id="IPR046342">
    <property type="entry name" value="CBS_dom_sf"/>
</dbReference>
<keyword evidence="4 9" id="KW-0812">Transmembrane</keyword>
<feature type="transmembrane region" description="Helical" evidence="9">
    <location>
        <begin position="248"/>
        <end position="273"/>
    </location>
</feature>
<dbReference type="InterPro" id="IPR000644">
    <property type="entry name" value="CBS_dom"/>
</dbReference>
<dbReference type="EMBL" id="JBHRTB010000010">
    <property type="protein sequence ID" value="MFC3143726.1"/>
    <property type="molecule type" value="Genomic_DNA"/>
</dbReference>
<dbReference type="SUPFAM" id="SSF161093">
    <property type="entry name" value="MgtE membrane domain-like"/>
    <property type="match status" value="1"/>
</dbReference>
<evidence type="ECO:0000256" key="8">
    <source>
        <dbReference type="PROSITE-ProRule" id="PRU00703"/>
    </source>
</evidence>
<comment type="similarity">
    <text evidence="2">Belongs to the SLC41A transporter family.</text>
</comment>
<evidence type="ECO:0000313" key="12">
    <source>
        <dbReference type="Proteomes" id="UP001595632"/>
    </source>
</evidence>
<evidence type="ECO:0000256" key="9">
    <source>
        <dbReference type="SAM" id="Phobius"/>
    </source>
</evidence>
<dbReference type="Pfam" id="PF01769">
    <property type="entry name" value="MgtE"/>
    <property type="match status" value="1"/>
</dbReference>
<protein>
    <submittedName>
        <fullName evidence="11">Magnesium transporter</fullName>
    </submittedName>
</protein>
<dbReference type="InterPro" id="IPR006667">
    <property type="entry name" value="SLC41_membr_dom"/>
</dbReference>
<feature type="transmembrane region" description="Helical" evidence="9">
    <location>
        <begin position="221"/>
        <end position="242"/>
    </location>
</feature>